<evidence type="ECO:0000313" key="2">
    <source>
        <dbReference type="Proteomes" id="UP000499080"/>
    </source>
</evidence>
<reference evidence="1 2" key="1">
    <citation type="journal article" date="2019" name="Sci. Rep.">
        <title>Orb-weaving spider Araneus ventricosus genome elucidates the spidroin gene catalogue.</title>
        <authorList>
            <person name="Kono N."/>
            <person name="Nakamura H."/>
            <person name="Ohtoshi R."/>
            <person name="Moran D.A.P."/>
            <person name="Shinohara A."/>
            <person name="Yoshida Y."/>
            <person name="Fujiwara M."/>
            <person name="Mori M."/>
            <person name="Tomita M."/>
            <person name="Arakawa K."/>
        </authorList>
    </citation>
    <scope>NUCLEOTIDE SEQUENCE [LARGE SCALE GENOMIC DNA]</scope>
</reference>
<organism evidence="1 2">
    <name type="scientific">Araneus ventricosus</name>
    <name type="common">Orbweaver spider</name>
    <name type="synonym">Epeira ventricosa</name>
    <dbReference type="NCBI Taxonomy" id="182803"/>
    <lineage>
        <taxon>Eukaryota</taxon>
        <taxon>Metazoa</taxon>
        <taxon>Ecdysozoa</taxon>
        <taxon>Arthropoda</taxon>
        <taxon>Chelicerata</taxon>
        <taxon>Arachnida</taxon>
        <taxon>Araneae</taxon>
        <taxon>Araneomorphae</taxon>
        <taxon>Entelegynae</taxon>
        <taxon>Araneoidea</taxon>
        <taxon>Araneidae</taxon>
        <taxon>Araneus</taxon>
    </lineage>
</organism>
<protein>
    <submittedName>
        <fullName evidence="1">Uncharacterized protein</fullName>
    </submittedName>
</protein>
<comment type="caution">
    <text evidence="1">The sequence shown here is derived from an EMBL/GenBank/DDBJ whole genome shotgun (WGS) entry which is preliminary data.</text>
</comment>
<sequence>MTSELAPSLQISAPYRGRTFGHYVGFSMQHAPDTVGLQWNRASNLEPSGPEVETLLLGHRGPVDSEGSAVNSFRTHALPLKVLLTLSSIKICWINLVQRNIMTLKTPP</sequence>
<evidence type="ECO:0000313" key="1">
    <source>
        <dbReference type="EMBL" id="GBM43126.1"/>
    </source>
</evidence>
<dbReference type="Proteomes" id="UP000499080">
    <property type="component" value="Unassembled WGS sequence"/>
</dbReference>
<name>A0A4Y2FRE7_ARAVE</name>
<proteinExistence type="predicted"/>
<dbReference type="AlphaFoldDB" id="A0A4Y2FRE7"/>
<keyword evidence="2" id="KW-1185">Reference proteome</keyword>
<dbReference type="EMBL" id="BGPR01001018">
    <property type="protein sequence ID" value="GBM43126.1"/>
    <property type="molecule type" value="Genomic_DNA"/>
</dbReference>
<gene>
    <name evidence="1" type="ORF">AVEN_148695_1</name>
</gene>
<accession>A0A4Y2FRE7</accession>